<gene>
    <name evidence="10" type="ORF">ACFP3T_05630</name>
</gene>
<keyword evidence="4" id="KW-1003">Cell membrane</keyword>
<keyword evidence="11" id="KW-1185">Reference proteome</keyword>
<dbReference type="Pfam" id="PF02028">
    <property type="entry name" value="BCCT"/>
    <property type="match status" value="1"/>
</dbReference>
<evidence type="ECO:0000256" key="4">
    <source>
        <dbReference type="ARBA" id="ARBA00022475"/>
    </source>
</evidence>
<feature type="transmembrane region" description="Helical" evidence="9">
    <location>
        <begin position="324"/>
        <end position="342"/>
    </location>
</feature>
<proteinExistence type="inferred from homology"/>
<feature type="transmembrane region" description="Helical" evidence="9">
    <location>
        <begin position="456"/>
        <end position="475"/>
    </location>
</feature>
<evidence type="ECO:0000256" key="8">
    <source>
        <dbReference type="SAM" id="MobiDB-lite"/>
    </source>
</evidence>
<evidence type="ECO:0000256" key="2">
    <source>
        <dbReference type="ARBA" id="ARBA00005658"/>
    </source>
</evidence>
<protein>
    <submittedName>
        <fullName evidence="10">BCCT family transporter</fullName>
    </submittedName>
</protein>
<dbReference type="PANTHER" id="PTHR30047:SF7">
    <property type="entry name" value="HIGH-AFFINITY CHOLINE TRANSPORT PROTEIN"/>
    <property type="match status" value="1"/>
</dbReference>
<dbReference type="PANTHER" id="PTHR30047">
    <property type="entry name" value="HIGH-AFFINITY CHOLINE TRANSPORT PROTEIN-RELATED"/>
    <property type="match status" value="1"/>
</dbReference>
<feature type="transmembrane region" description="Helical" evidence="9">
    <location>
        <begin position="16"/>
        <end position="36"/>
    </location>
</feature>
<dbReference type="EMBL" id="JBHSSD010000024">
    <property type="protein sequence ID" value="MFC6164149.1"/>
    <property type="molecule type" value="Genomic_DNA"/>
</dbReference>
<feature type="transmembrane region" description="Helical" evidence="9">
    <location>
        <begin position="95"/>
        <end position="116"/>
    </location>
</feature>
<keyword evidence="3" id="KW-0813">Transport</keyword>
<comment type="caution">
    <text evidence="10">The sequence shown here is derived from an EMBL/GenBank/DDBJ whole genome shotgun (WGS) entry which is preliminary data.</text>
</comment>
<feature type="transmembrane region" description="Helical" evidence="9">
    <location>
        <begin position="56"/>
        <end position="75"/>
    </location>
</feature>
<keyword evidence="5 9" id="KW-0812">Transmembrane</keyword>
<keyword evidence="7 9" id="KW-0472">Membrane</keyword>
<feature type="transmembrane region" description="Helical" evidence="9">
    <location>
        <begin position="269"/>
        <end position="289"/>
    </location>
</feature>
<evidence type="ECO:0000256" key="3">
    <source>
        <dbReference type="ARBA" id="ARBA00022448"/>
    </source>
</evidence>
<evidence type="ECO:0000256" key="6">
    <source>
        <dbReference type="ARBA" id="ARBA00022989"/>
    </source>
</evidence>
<evidence type="ECO:0000313" key="10">
    <source>
        <dbReference type="EMBL" id="MFC6164149.1"/>
    </source>
</evidence>
<feature type="transmembrane region" description="Helical" evidence="9">
    <location>
        <begin position="354"/>
        <end position="378"/>
    </location>
</feature>
<dbReference type="InterPro" id="IPR000060">
    <property type="entry name" value="BCCT_transptr"/>
</dbReference>
<comment type="subcellular location">
    <subcellularLocation>
        <location evidence="1">Cell membrane</location>
        <topology evidence="1">Multi-pass membrane protein</topology>
    </subcellularLocation>
</comment>
<feature type="transmembrane region" description="Helical" evidence="9">
    <location>
        <begin position="414"/>
        <end position="436"/>
    </location>
</feature>
<dbReference type="RefSeq" id="WP_137641009.1">
    <property type="nucleotide sequence ID" value="NZ_BJDK01000035.1"/>
</dbReference>
<feature type="compositionally biased region" description="Basic and acidic residues" evidence="8">
    <location>
        <begin position="528"/>
        <end position="546"/>
    </location>
</feature>
<feature type="region of interest" description="Disordered" evidence="8">
    <location>
        <begin position="528"/>
        <end position="556"/>
    </location>
</feature>
<feature type="transmembrane region" description="Helical" evidence="9">
    <location>
        <begin position="482"/>
        <end position="500"/>
    </location>
</feature>
<comment type="similarity">
    <text evidence="2">Belongs to the BCCT transporter (TC 2.A.15) family.</text>
</comment>
<feature type="transmembrane region" description="Helical" evidence="9">
    <location>
        <begin position="151"/>
        <end position="169"/>
    </location>
</feature>
<reference evidence="11" key="1">
    <citation type="journal article" date="2019" name="Int. J. Syst. Evol. Microbiol.">
        <title>The Global Catalogue of Microorganisms (GCM) 10K type strain sequencing project: providing services to taxonomists for standard genome sequencing and annotation.</title>
        <authorList>
            <consortium name="The Broad Institute Genomics Platform"/>
            <consortium name="The Broad Institute Genome Sequencing Center for Infectious Disease"/>
            <person name="Wu L."/>
            <person name="Ma J."/>
        </authorList>
    </citation>
    <scope>NUCLEOTIDE SEQUENCE [LARGE SCALE GENOMIC DNA]</scope>
    <source>
        <strain evidence="11">CCM 8932</strain>
    </source>
</reference>
<evidence type="ECO:0000256" key="9">
    <source>
        <dbReference type="SAM" id="Phobius"/>
    </source>
</evidence>
<organism evidence="10 11">
    <name type="scientific">Lactiplantibacillus dongliensis</name>
    <dbReference type="NCBI Taxonomy" id="2559919"/>
    <lineage>
        <taxon>Bacteria</taxon>
        <taxon>Bacillati</taxon>
        <taxon>Bacillota</taxon>
        <taxon>Bacilli</taxon>
        <taxon>Lactobacillales</taxon>
        <taxon>Lactobacillaceae</taxon>
        <taxon>Lactiplantibacillus</taxon>
    </lineage>
</organism>
<evidence type="ECO:0000313" key="11">
    <source>
        <dbReference type="Proteomes" id="UP001596253"/>
    </source>
</evidence>
<sequence length="556" mass="61168">MFSSRFIILKSKNIDWWVYLPTIGLFAVASIFLLVGGQSLEAGLGAILNWLTGNMSWLYMLVYVINFIFFIYLGLSKFGKTKLGGPKDKPEFSTFHWGSMVYATGIDASILMLSIVDPLRYLQSPSFGIKPFSNSAYNYAHMLGQFNWGPMAWMMFAPATIAIAYAMYVKHLKVQRLSAAISVLEGDSLGKRIARNLVDFLVVIGIMGGVGTSVGMEIPVISKVLSTVTGIPDTMMLKLGLFAILFVIFATAVFHGLTKGIGRLSSAHIWLAIGFLVIVLVVGPTLYILNSETNSIGLFLNKFISMSFNTAANGKVTVMQSQTIFYWGWWLSFMPVMGLFIARISRGRTIRQVLGGMLLWGSLGCVSFYAILGGYALYLQKMGIVNLVHILNTQGQAAVIAAVLTTLPLKMIMLVLYCLSCFIFLATTVSSFAFITSSFTSKKLEVGQQPSRFNRMSWVVIFLLFSLGLVTVGGFKAIQSICAMSGFPLIAVVLIMLYSIHRDLTTDPVEEAAKATAKATAKAKRKQLARDVEISTKTDYARERPNRKPTSAQETD</sequence>
<evidence type="ECO:0000256" key="5">
    <source>
        <dbReference type="ARBA" id="ARBA00022692"/>
    </source>
</evidence>
<feature type="transmembrane region" description="Helical" evidence="9">
    <location>
        <begin position="236"/>
        <end position="257"/>
    </location>
</feature>
<evidence type="ECO:0000256" key="7">
    <source>
        <dbReference type="ARBA" id="ARBA00023136"/>
    </source>
</evidence>
<keyword evidence="6 9" id="KW-1133">Transmembrane helix</keyword>
<name>A0ABW1R478_9LACO</name>
<dbReference type="Proteomes" id="UP001596253">
    <property type="component" value="Unassembled WGS sequence"/>
</dbReference>
<feature type="transmembrane region" description="Helical" evidence="9">
    <location>
        <begin position="197"/>
        <end position="216"/>
    </location>
</feature>
<evidence type="ECO:0000256" key="1">
    <source>
        <dbReference type="ARBA" id="ARBA00004651"/>
    </source>
</evidence>
<accession>A0ABW1R478</accession>